<dbReference type="VEuPathDB" id="TriTrypDB:TRSC58_05235"/>
<dbReference type="EMBL" id="AUPL01005235">
    <property type="protein sequence ID" value="ESL07082.1"/>
    <property type="molecule type" value="Genomic_DNA"/>
</dbReference>
<proteinExistence type="predicted"/>
<accession>A0A061J1F3</accession>
<feature type="transmembrane region" description="Helical" evidence="1">
    <location>
        <begin position="6"/>
        <end position="27"/>
    </location>
</feature>
<evidence type="ECO:0000313" key="2">
    <source>
        <dbReference type="EMBL" id="ESL07082.1"/>
    </source>
</evidence>
<comment type="caution">
    <text evidence="2">The sequence shown here is derived from an EMBL/GenBank/DDBJ whole genome shotgun (WGS) entry which is preliminary data.</text>
</comment>
<dbReference type="Proteomes" id="UP000031737">
    <property type="component" value="Unassembled WGS sequence"/>
</dbReference>
<evidence type="ECO:0000313" key="3">
    <source>
        <dbReference type="Proteomes" id="UP000031737"/>
    </source>
</evidence>
<keyword evidence="1" id="KW-0472">Membrane</keyword>
<keyword evidence="3" id="KW-1185">Reference proteome</keyword>
<keyword evidence="1" id="KW-1133">Transmembrane helix</keyword>
<name>A0A061J1F3_TRYRA</name>
<gene>
    <name evidence="2" type="ORF">TRSC58_05235</name>
</gene>
<evidence type="ECO:0000256" key="1">
    <source>
        <dbReference type="SAM" id="Phobius"/>
    </source>
</evidence>
<reference evidence="2 3" key="1">
    <citation type="submission" date="2013-07" db="EMBL/GenBank/DDBJ databases">
        <authorList>
            <person name="Stoco P.H."/>
            <person name="Wagner G."/>
            <person name="Gerber A."/>
            <person name="Zaha A."/>
            <person name="Thompson C."/>
            <person name="Bartholomeu D.C."/>
            <person name="Luckemeyer D.D."/>
            <person name="Bahia D."/>
            <person name="Loreto E."/>
            <person name="Prestes E.B."/>
            <person name="Lima F.M."/>
            <person name="Rodrigues-Luiz G."/>
            <person name="Vallejo G.A."/>
            <person name="Filho J.F."/>
            <person name="Monteiro K.M."/>
            <person name="Tyler K.M."/>
            <person name="de Almeida L.G."/>
            <person name="Ortiz M.F."/>
            <person name="Siervo M.A."/>
            <person name="de Moraes M.H."/>
            <person name="Cunha O.L."/>
            <person name="Mendonca-Neto R."/>
            <person name="Silva R."/>
            <person name="Teixeira S.M."/>
            <person name="Murta S.M."/>
            <person name="Sincero T.C."/>
            <person name="Mendes T.A."/>
            <person name="Urmenyi T.P."/>
            <person name="Silva V.G."/>
            <person name="da Rocha W.D."/>
            <person name="Andersson B."/>
            <person name="Romanha A.J."/>
            <person name="Steindel M."/>
            <person name="de Vasconcelos A.T."/>
            <person name="Grisard E.C."/>
        </authorList>
    </citation>
    <scope>NUCLEOTIDE SEQUENCE [LARGE SCALE GENOMIC DNA]</scope>
    <source>
        <strain evidence="2 3">SC58</strain>
    </source>
</reference>
<dbReference type="AlphaFoldDB" id="A0A061J1F3"/>
<organism evidence="2 3">
    <name type="scientific">Trypanosoma rangeli SC58</name>
    <dbReference type="NCBI Taxonomy" id="429131"/>
    <lineage>
        <taxon>Eukaryota</taxon>
        <taxon>Discoba</taxon>
        <taxon>Euglenozoa</taxon>
        <taxon>Kinetoplastea</taxon>
        <taxon>Metakinetoplastina</taxon>
        <taxon>Trypanosomatida</taxon>
        <taxon>Trypanosomatidae</taxon>
        <taxon>Trypanosoma</taxon>
        <taxon>Herpetosoma</taxon>
    </lineage>
</organism>
<sequence length="781" mass="86326">MSNVFLLYFVFFCRFYLFLFSFWRWFACVRTCVSRPKASRVGMSRESVPGGVRGAIPFAAKPSAVAKAVDSNTSAAPSTTPFPSAHPSPAEAASTFYFVVFLCNRSPIFHSNRIPQCEDTPPYTPGDLVYFGPAEEVAQQKLQELAFPLGFGCKSSFTRNGPLWNSRLECVRTRDKVRYHRLIIVSTFVVSVAVESGELRTMQTKYAAVALVVTCPADKPYHRFLVDNFASVVRNLLHTALSFAMKATQLFFLRLSPTTAVGKLVTELERGSQALQTHRTLGSILVNAFAHDHAIPRLHSRLVNVNVPNFFRVFTGQSHCATDSIESLLSGALHSLCCFSESFTSRVIAGLLSLSNWERWGSGQANMEARQPRHGVEEGAETVDNYGNYWRHMERAERSSSSSSCSGNNNTYGGLSLVLEQCQGVDKSNNNNVISCVDTESISVTAGAQRLDKVDFNSVSRTNSAPSTAALSTVTTTDVVCSLSSQRVGRVVIFGTDPGLARCLLILAAFFFRDYCANMGTSSRQCDETPFAGKVLSCVYPSFPVQWVMEEYDEARMERLLFSPYSVDNLVLIISPRGEVCNRMRLEKRFSLIPILVEKFKKDFPPVRPFRQRTLSVVRMLPDKIITSAIRKAQRLRKKSCGAVSCTVFFESFMLWLVRQSQLCHLQQQCAETEAQTASLFSTTSLLSTPSRSADSSHASRVGSHMSRLFSFFGRKDGGAAHLQSLSRLSSSDAAPAPVDVHATAYPPRGCSEDSSDLILGGVQVNSQLMSLLAECWKSDR</sequence>
<protein>
    <submittedName>
        <fullName evidence="2">Uncharacterized protein</fullName>
    </submittedName>
</protein>
<dbReference type="OrthoDB" id="266011at2759"/>
<keyword evidence="1" id="KW-0812">Transmembrane</keyword>